<feature type="domain" description="Ig-like" evidence="11">
    <location>
        <begin position="29"/>
        <end position="140"/>
    </location>
</feature>
<accession>A0A8B7XNE5</accession>
<evidence type="ECO:0000256" key="10">
    <source>
        <dbReference type="SAM" id="SignalP"/>
    </source>
</evidence>
<dbReference type="Pfam" id="PF08205">
    <property type="entry name" value="C2-set_2"/>
    <property type="match status" value="1"/>
</dbReference>
<feature type="transmembrane region" description="Helical" evidence="9">
    <location>
        <begin position="514"/>
        <end position="534"/>
    </location>
</feature>
<dbReference type="GO" id="GO:0005886">
    <property type="term" value="C:plasma membrane"/>
    <property type="evidence" value="ECO:0007669"/>
    <property type="project" value="TreeGrafter"/>
</dbReference>
<keyword evidence="10" id="KW-0732">Signal</keyword>
<dbReference type="RefSeq" id="XP_022081702.1">
    <property type="nucleotide sequence ID" value="XM_022226010.1"/>
</dbReference>
<keyword evidence="6" id="KW-0325">Glycoprotein</keyword>
<protein>
    <submittedName>
        <fullName evidence="13">Uncharacterized protein LOC110974402</fullName>
    </submittedName>
</protein>
<feature type="domain" description="Ig-like" evidence="11">
    <location>
        <begin position="655"/>
        <end position="769"/>
    </location>
</feature>
<dbReference type="InterPro" id="IPR013162">
    <property type="entry name" value="CD80_C2-set"/>
</dbReference>
<feature type="domain" description="Ig-like" evidence="11">
    <location>
        <begin position="535"/>
        <end position="648"/>
    </location>
</feature>
<dbReference type="Proteomes" id="UP000694845">
    <property type="component" value="Unplaced"/>
</dbReference>
<feature type="compositionally biased region" description="Polar residues" evidence="8">
    <location>
        <begin position="977"/>
        <end position="1007"/>
    </location>
</feature>
<dbReference type="Pfam" id="PF07686">
    <property type="entry name" value="V-set"/>
    <property type="match status" value="2"/>
</dbReference>
<dbReference type="Gene3D" id="2.60.40.10">
    <property type="entry name" value="Immunoglobulins"/>
    <property type="match status" value="4"/>
</dbReference>
<feature type="region of interest" description="Disordered" evidence="8">
    <location>
        <begin position="390"/>
        <end position="419"/>
    </location>
</feature>
<organism evidence="12 13">
    <name type="scientific">Acanthaster planci</name>
    <name type="common">Crown-of-thorns starfish</name>
    <dbReference type="NCBI Taxonomy" id="133434"/>
    <lineage>
        <taxon>Eukaryota</taxon>
        <taxon>Metazoa</taxon>
        <taxon>Echinodermata</taxon>
        <taxon>Eleutherozoa</taxon>
        <taxon>Asterozoa</taxon>
        <taxon>Asteroidea</taxon>
        <taxon>Valvatacea</taxon>
        <taxon>Valvatida</taxon>
        <taxon>Acanthasteridae</taxon>
        <taxon>Acanthaster</taxon>
    </lineage>
</organism>
<evidence type="ECO:0000313" key="13">
    <source>
        <dbReference type="RefSeq" id="XP_022081702.1"/>
    </source>
</evidence>
<evidence type="ECO:0000256" key="7">
    <source>
        <dbReference type="ARBA" id="ARBA00023319"/>
    </source>
</evidence>
<evidence type="ECO:0000313" key="12">
    <source>
        <dbReference type="Proteomes" id="UP000694845"/>
    </source>
</evidence>
<sequence>MAAWNSVSVLSFVAVVAISQVLAQSATSPSFAVTPSKTDGVIGYSVTIYCTVANLGRHQVFWNVNQRADQNQTGEEFTLGPNTNQHASYPRFQFEGDKASGEFHLQISNVSYSDAGTYICLIRDPLDEGIPVMEAQAELNVGNTPMSPGSLTCSGIPSNAPNQQCAYMKGDLLTLTCTSEGGVPLPELSWVRVNGDDSVTNLKGTTTVSGDIKTTTAKITLSSRDNQAYYKCIEAHPNLTNDRQCFMPSNIVFPRDRMNVCFAPEIDIIPKTITVEALGTKKVTLSCTANANPPLSKTQEIILPVNKSGNYPNGEFDKTLVEVEMTTDDAGKDFYCQATNALSVSTERFEVIQGRIPTWLILIIIGAIAIVLFLFIVLVACICCIDRSNQEEQEGDKKDPSLLVMTPRRSKRKSLRHEGEDEFLDDGMVPIDNFQGGQEMTSDEFKAEGPEEIVNSDFETGETGPRYQNVNEVMQEVHSPPEQTPEDQTLAYYNPEAIIDDEAIRVKMASRCNVTIGLVAVALLTMTGVVSQTIPGTTISVRPSNTVAAQGHTAILYCTISNLGRHQVFWNINQRTDVNTAGKEFTIGPNVNSHDSYPRFQFQGDPSQGEFNLRITNVRAEDAGTYICLVSDPNNPTSAAMEAGAQLTVIDSPQPPVDGYPQCTGAPDGNPVGHYNQGVVLTLTCVTRGGVPPPQLSWERVRDENVTQTLPIRTVGNNDVITATAMVTLSSVDHRSYYRCVETHPSSVAKRSCREPMAASGPQPTLEVSFKPVVRITPSVVNVQFLETVAVELKCQAYANPTLDGRPEIILPENKTGNLILDDDQTKTAVRVELTTDDVGKDFFCRASNRLGVVDAVVEIKRLGELPTWLILVVIGAIAGVLFIFIVVVACICCVDRSGQEDEGRKDRLRYSVNKSRPTSMQRDGDEDEDYIGDFEEEMAPIEDFQGGQESAAVEDSPKEPSTSNDFETGEKGPRYQNVNEAFQSDSYSFSQSNPSSTEPIIDPNSE</sequence>
<dbReference type="PANTHER" id="PTHR11640:SF31">
    <property type="entry name" value="IRREGULAR CHIASM C-ROUGHEST PROTEIN-RELATED"/>
    <property type="match status" value="1"/>
</dbReference>
<keyword evidence="12" id="KW-1185">Reference proteome</keyword>
<dbReference type="InterPro" id="IPR003599">
    <property type="entry name" value="Ig_sub"/>
</dbReference>
<evidence type="ECO:0000256" key="5">
    <source>
        <dbReference type="ARBA" id="ARBA00023157"/>
    </source>
</evidence>
<dbReference type="OrthoDB" id="10041737at2759"/>
<dbReference type="GeneID" id="110974402"/>
<dbReference type="GO" id="GO:0005911">
    <property type="term" value="C:cell-cell junction"/>
    <property type="evidence" value="ECO:0007669"/>
    <property type="project" value="TreeGrafter"/>
</dbReference>
<dbReference type="SMART" id="SM00409">
    <property type="entry name" value="IG"/>
    <property type="match status" value="4"/>
</dbReference>
<evidence type="ECO:0000256" key="9">
    <source>
        <dbReference type="SAM" id="Phobius"/>
    </source>
</evidence>
<reference evidence="13" key="1">
    <citation type="submission" date="2025-08" db="UniProtKB">
        <authorList>
            <consortium name="RefSeq"/>
        </authorList>
    </citation>
    <scope>IDENTIFICATION</scope>
</reference>
<dbReference type="InterPro" id="IPR003598">
    <property type="entry name" value="Ig_sub2"/>
</dbReference>
<feature type="signal peptide" evidence="10">
    <location>
        <begin position="1"/>
        <end position="23"/>
    </location>
</feature>
<evidence type="ECO:0000256" key="8">
    <source>
        <dbReference type="SAM" id="MobiDB-lite"/>
    </source>
</evidence>
<keyword evidence="4 9" id="KW-0472">Membrane</keyword>
<dbReference type="InterPro" id="IPR013106">
    <property type="entry name" value="Ig_V-set"/>
</dbReference>
<evidence type="ECO:0000256" key="6">
    <source>
        <dbReference type="ARBA" id="ARBA00023180"/>
    </source>
</evidence>
<feature type="transmembrane region" description="Helical" evidence="9">
    <location>
        <begin position="359"/>
        <end position="385"/>
    </location>
</feature>
<keyword evidence="5" id="KW-1015">Disulfide bond</keyword>
<feature type="transmembrane region" description="Helical" evidence="9">
    <location>
        <begin position="869"/>
        <end position="895"/>
    </location>
</feature>
<dbReference type="SUPFAM" id="SSF48726">
    <property type="entry name" value="Immunoglobulin"/>
    <property type="match status" value="5"/>
</dbReference>
<comment type="subcellular location">
    <subcellularLocation>
        <location evidence="1">Membrane</location>
        <topology evidence="1">Single-pass type I membrane protein</topology>
    </subcellularLocation>
</comment>
<keyword evidence="7" id="KW-0393">Immunoglobulin domain</keyword>
<proteinExistence type="predicted"/>
<dbReference type="AlphaFoldDB" id="A0A8B7XNE5"/>
<dbReference type="InterPro" id="IPR036179">
    <property type="entry name" value="Ig-like_dom_sf"/>
</dbReference>
<dbReference type="PROSITE" id="PS50835">
    <property type="entry name" value="IG_LIKE"/>
    <property type="match status" value="4"/>
</dbReference>
<dbReference type="PANTHER" id="PTHR11640">
    <property type="entry name" value="NEPHRIN"/>
    <property type="match status" value="1"/>
</dbReference>
<evidence type="ECO:0000259" key="11">
    <source>
        <dbReference type="PROSITE" id="PS50835"/>
    </source>
</evidence>
<name>A0A8B7XNE5_ACAPL</name>
<feature type="region of interest" description="Disordered" evidence="8">
    <location>
        <begin position="941"/>
        <end position="1007"/>
    </location>
</feature>
<dbReference type="InterPro" id="IPR013783">
    <property type="entry name" value="Ig-like_fold"/>
</dbReference>
<dbReference type="InterPro" id="IPR051275">
    <property type="entry name" value="Cell_adhesion_signaling"/>
</dbReference>
<keyword evidence="3 9" id="KW-1133">Transmembrane helix</keyword>
<dbReference type="GO" id="GO:0098609">
    <property type="term" value="P:cell-cell adhesion"/>
    <property type="evidence" value="ECO:0007669"/>
    <property type="project" value="TreeGrafter"/>
</dbReference>
<evidence type="ECO:0000256" key="2">
    <source>
        <dbReference type="ARBA" id="ARBA00022692"/>
    </source>
</evidence>
<feature type="chain" id="PRO_5034350019" evidence="10">
    <location>
        <begin position="24"/>
        <end position="1007"/>
    </location>
</feature>
<dbReference type="InterPro" id="IPR007110">
    <property type="entry name" value="Ig-like_dom"/>
</dbReference>
<dbReference type="SMART" id="SM00408">
    <property type="entry name" value="IGc2"/>
    <property type="match status" value="4"/>
</dbReference>
<keyword evidence="2 9" id="KW-0812">Transmembrane</keyword>
<evidence type="ECO:0000256" key="3">
    <source>
        <dbReference type="ARBA" id="ARBA00022989"/>
    </source>
</evidence>
<evidence type="ECO:0000256" key="4">
    <source>
        <dbReference type="ARBA" id="ARBA00023136"/>
    </source>
</evidence>
<feature type="domain" description="Ig-like" evidence="11">
    <location>
        <begin position="157"/>
        <end position="232"/>
    </location>
</feature>
<gene>
    <name evidence="13" type="primary">LOC110974402</name>
</gene>
<dbReference type="GO" id="GO:0050839">
    <property type="term" value="F:cell adhesion molecule binding"/>
    <property type="evidence" value="ECO:0007669"/>
    <property type="project" value="TreeGrafter"/>
</dbReference>
<dbReference type="SMART" id="SM00406">
    <property type="entry name" value="IGv"/>
    <property type="match status" value="2"/>
</dbReference>
<dbReference type="KEGG" id="aplc:110974402"/>
<evidence type="ECO:0000256" key="1">
    <source>
        <dbReference type="ARBA" id="ARBA00004479"/>
    </source>
</evidence>